<name>W9VHT5_9EURO</name>
<feature type="repeat" description="ANK" evidence="3">
    <location>
        <begin position="123"/>
        <end position="155"/>
    </location>
</feature>
<dbReference type="PROSITE" id="PS50088">
    <property type="entry name" value="ANK_REPEAT"/>
    <property type="match status" value="1"/>
</dbReference>
<evidence type="ECO:0000256" key="4">
    <source>
        <dbReference type="SAM" id="MobiDB-lite"/>
    </source>
</evidence>
<feature type="region of interest" description="Disordered" evidence="4">
    <location>
        <begin position="1"/>
        <end position="42"/>
    </location>
</feature>
<dbReference type="AlphaFoldDB" id="W9VHT5"/>
<proteinExistence type="predicted"/>
<dbReference type="Gene3D" id="1.25.40.20">
    <property type="entry name" value="Ankyrin repeat-containing domain"/>
    <property type="match status" value="1"/>
</dbReference>
<keyword evidence="1" id="KW-0677">Repeat</keyword>
<dbReference type="GeneID" id="19197478"/>
<dbReference type="EMBL" id="AMGX01000037">
    <property type="protein sequence ID" value="EXJ55053.1"/>
    <property type="molecule type" value="Genomic_DNA"/>
</dbReference>
<organism evidence="5 6">
    <name type="scientific">Cladophialophora psammophila CBS 110553</name>
    <dbReference type="NCBI Taxonomy" id="1182543"/>
    <lineage>
        <taxon>Eukaryota</taxon>
        <taxon>Fungi</taxon>
        <taxon>Dikarya</taxon>
        <taxon>Ascomycota</taxon>
        <taxon>Pezizomycotina</taxon>
        <taxon>Eurotiomycetes</taxon>
        <taxon>Chaetothyriomycetidae</taxon>
        <taxon>Chaetothyriales</taxon>
        <taxon>Herpotrichiellaceae</taxon>
        <taxon>Cladophialophora</taxon>
    </lineage>
</organism>
<dbReference type="PANTHER" id="PTHR24180:SF45">
    <property type="entry name" value="POLY [ADP-RIBOSE] POLYMERASE TANKYRASE"/>
    <property type="match status" value="1"/>
</dbReference>
<evidence type="ECO:0000313" key="5">
    <source>
        <dbReference type="EMBL" id="EXJ55053.1"/>
    </source>
</evidence>
<dbReference type="PROSITE" id="PS50297">
    <property type="entry name" value="ANK_REP_REGION"/>
    <property type="match status" value="1"/>
</dbReference>
<evidence type="ECO:0000256" key="3">
    <source>
        <dbReference type="PROSITE-ProRule" id="PRU00023"/>
    </source>
</evidence>
<dbReference type="OrthoDB" id="366390at2759"/>
<dbReference type="HOGENOM" id="CLU_1214640_0_0_1"/>
<dbReference type="RefSeq" id="XP_007751551.1">
    <property type="nucleotide sequence ID" value="XM_007753361.1"/>
</dbReference>
<accession>W9VHT5</accession>
<evidence type="ECO:0000256" key="1">
    <source>
        <dbReference type="ARBA" id="ARBA00022737"/>
    </source>
</evidence>
<dbReference type="SMART" id="SM00248">
    <property type="entry name" value="ANK"/>
    <property type="match status" value="3"/>
</dbReference>
<dbReference type="SUPFAM" id="SSF48403">
    <property type="entry name" value="Ankyrin repeat"/>
    <property type="match status" value="1"/>
</dbReference>
<protein>
    <submittedName>
        <fullName evidence="5">Uncharacterized protein</fullName>
    </submittedName>
</protein>
<dbReference type="InterPro" id="IPR002110">
    <property type="entry name" value="Ankyrin_rpt"/>
</dbReference>
<sequence length="228" mass="24937">MAQPHHTDTGLPPGIQEPKPVETSGPQAIDEDAGRGSQATGREKGVAVVKALKVAAEFGMTANVTDLLKTYPELRSAAQRGWSPLHEALHVASYFNQDHVVELLVNQFAVAEVKTFIDLQNNNQETALHVASGNGAREVVEYLISIGADTMAKDRDKNTPAHLAYISGQYGVARVILDPTQRKTHHLHSRAEHCQTDLVNAKRKVGETFLHLAAQRILDLSCQQNSPW</sequence>
<evidence type="ECO:0000313" key="6">
    <source>
        <dbReference type="Proteomes" id="UP000019471"/>
    </source>
</evidence>
<evidence type="ECO:0000256" key="2">
    <source>
        <dbReference type="ARBA" id="ARBA00023043"/>
    </source>
</evidence>
<dbReference type="InterPro" id="IPR051637">
    <property type="entry name" value="Ank_repeat_dom-contain_49"/>
</dbReference>
<dbReference type="PANTHER" id="PTHR24180">
    <property type="entry name" value="CYCLIN-DEPENDENT KINASE INHIBITOR 2C-RELATED"/>
    <property type="match status" value="1"/>
</dbReference>
<dbReference type="Proteomes" id="UP000019471">
    <property type="component" value="Unassembled WGS sequence"/>
</dbReference>
<reference evidence="5 6" key="1">
    <citation type="submission" date="2013-03" db="EMBL/GenBank/DDBJ databases">
        <title>The Genome Sequence of Cladophialophora psammophila CBS 110553.</title>
        <authorList>
            <consortium name="The Broad Institute Genomics Platform"/>
            <person name="Cuomo C."/>
            <person name="de Hoog S."/>
            <person name="Gorbushina A."/>
            <person name="Walker B."/>
            <person name="Young S.K."/>
            <person name="Zeng Q."/>
            <person name="Gargeya S."/>
            <person name="Fitzgerald M."/>
            <person name="Haas B."/>
            <person name="Abouelleil A."/>
            <person name="Allen A.W."/>
            <person name="Alvarado L."/>
            <person name="Arachchi H.M."/>
            <person name="Berlin A.M."/>
            <person name="Chapman S.B."/>
            <person name="Gainer-Dewar J."/>
            <person name="Goldberg J."/>
            <person name="Griggs A."/>
            <person name="Gujja S."/>
            <person name="Hansen M."/>
            <person name="Howarth C."/>
            <person name="Imamovic A."/>
            <person name="Ireland A."/>
            <person name="Larimer J."/>
            <person name="McCowan C."/>
            <person name="Murphy C."/>
            <person name="Pearson M."/>
            <person name="Poon T.W."/>
            <person name="Priest M."/>
            <person name="Roberts A."/>
            <person name="Saif S."/>
            <person name="Shea T."/>
            <person name="Sisk P."/>
            <person name="Sykes S."/>
            <person name="Wortman J."/>
            <person name="Nusbaum C."/>
            <person name="Birren B."/>
        </authorList>
    </citation>
    <scope>NUCLEOTIDE SEQUENCE [LARGE SCALE GENOMIC DNA]</scope>
    <source>
        <strain evidence="5 6">CBS 110553</strain>
    </source>
</reference>
<keyword evidence="2 3" id="KW-0040">ANK repeat</keyword>
<comment type="caution">
    <text evidence="5">The sequence shown here is derived from an EMBL/GenBank/DDBJ whole genome shotgun (WGS) entry which is preliminary data.</text>
</comment>
<keyword evidence="6" id="KW-1185">Reference proteome</keyword>
<gene>
    <name evidence="5" type="ORF">A1O5_12792</name>
</gene>
<dbReference type="InterPro" id="IPR036770">
    <property type="entry name" value="Ankyrin_rpt-contain_sf"/>
</dbReference>
<dbReference type="STRING" id="1182543.W9VHT5"/>
<dbReference type="Pfam" id="PF12796">
    <property type="entry name" value="Ank_2"/>
    <property type="match status" value="1"/>
</dbReference>